<proteinExistence type="predicted"/>
<dbReference type="SUPFAM" id="SSF50118">
    <property type="entry name" value="Cell growth inhibitor/plasmid maintenance toxic component"/>
    <property type="match status" value="1"/>
</dbReference>
<name>A0A922TMY8_9LACO</name>
<evidence type="ECO:0000313" key="1">
    <source>
        <dbReference type="EMBL" id="KRM35898.1"/>
    </source>
</evidence>
<gene>
    <name evidence="1" type="ORF">FD34_GL000386</name>
</gene>
<evidence type="ECO:0000313" key="2">
    <source>
        <dbReference type="Proteomes" id="UP000051085"/>
    </source>
</evidence>
<dbReference type="AlphaFoldDB" id="A0A922TMY8"/>
<dbReference type="EMBL" id="AZGO01000058">
    <property type="protein sequence ID" value="KRM35898.1"/>
    <property type="molecule type" value="Genomic_DNA"/>
</dbReference>
<protein>
    <submittedName>
        <fullName evidence="1">Uncharacterized protein</fullName>
    </submittedName>
</protein>
<organism evidence="1 2">
    <name type="scientific">Limosilactobacillus pontis DSM 8475</name>
    <dbReference type="NCBI Taxonomy" id="1423794"/>
    <lineage>
        <taxon>Bacteria</taxon>
        <taxon>Bacillati</taxon>
        <taxon>Bacillota</taxon>
        <taxon>Bacilli</taxon>
        <taxon>Lactobacillales</taxon>
        <taxon>Lactobacillaceae</taxon>
        <taxon>Limosilactobacillus</taxon>
    </lineage>
</organism>
<sequence length="75" mass="8330">MFVALPVTTANNFNNPRYMPILVNGANGTGVKGYVVLWQLQNFNFKAGNGVIVNHVSARMLKELQRYVNDMVGSE</sequence>
<reference evidence="1 2" key="1">
    <citation type="journal article" date="2015" name="Genome Announc.">
        <title>Expanding the biotechnology potential of lactobacilli through comparative genomics of 213 strains and associated genera.</title>
        <authorList>
            <person name="Sun Z."/>
            <person name="Harris H.M."/>
            <person name="McCann A."/>
            <person name="Guo C."/>
            <person name="Argimon S."/>
            <person name="Zhang W."/>
            <person name="Yang X."/>
            <person name="Jeffery I.B."/>
            <person name="Cooney J.C."/>
            <person name="Kagawa T.F."/>
            <person name="Liu W."/>
            <person name="Song Y."/>
            <person name="Salvetti E."/>
            <person name="Wrobel A."/>
            <person name="Rasinkangas P."/>
            <person name="Parkhill J."/>
            <person name="Rea M.C."/>
            <person name="O'Sullivan O."/>
            <person name="Ritari J."/>
            <person name="Douillard F.P."/>
            <person name="Paul Ross R."/>
            <person name="Yang R."/>
            <person name="Briner A.E."/>
            <person name="Felis G.E."/>
            <person name="de Vos W.M."/>
            <person name="Barrangou R."/>
            <person name="Klaenhammer T.R."/>
            <person name="Caufield P.W."/>
            <person name="Cui Y."/>
            <person name="Zhang H."/>
            <person name="O'Toole P.W."/>
        </authorList>
    </citation>
    <scope>NUCLEOTIDE SEQUENCE [LARGE SCALE GENOMIC DNA]</scope>
    <source>
        <strain evidence="1 2">DSM 8475</strain>
    </source>
</reference>
<dbReference type="Proteomes" id="UP000051085">
    <property type="component" value="Unassembled WGS sequence"/>
</dbReference>
<accession>A0A922TMY8</accession>
<comment type="caution">
    <text evidence="1">The sequence shown here is derived from an EMBL/GenBank/DDBJ whole genome shotgun (WGS) entry which is preliminary data.</text>
</comment>